<dbReference type="AlphaFoldDB" id="A0A602K8D7"/>
<dbReference type="GO" id="GO:0016740">
    <property type="term" value="F:transferase activity"/>
    <property type="evidence" value="ECO:0007669"/>
    <property type="project" value="UniProtKB-KW"/>
</dbReference>
<comment type="caution">
    <text evidence="1">The sequence shown here is derived from an EMBL/GenBank/DDBJ whole genome shotgun (WGS) entry which is preliminary data.</text>
</comment>
<sequence>DLIIYKYGLRFFYLYPKTVPLFRKIKYIIKTVLMHK</sequence>
<organism evidence="1">
    <name type="scientific">Salmonella enterica subsp. enterica serovar Kentucky</name>
    <dbReference type="NCBI Taxonomy" id="192955"/>
    <lineage>
        <taxon>Bacteria</taxon>
        <taxon>Pseudomonadati</taxon>
        <taxon>Pseudomonadota</taxon>
        <taxon>Gammaproteobacteria</taxon>
        <taxon>Enterobacterales</taxon>
        <taxon>Enterobacteriaceae</taxon>
        <taxon>Salmonella</taxon>
    </lineage>
</organism>
<dbReference type="EMBL" id="AAKNQI010000140">
    <property type="protein sequence ID" value="ECT7089888.1"/>
    <property type="molecule type" value="Genomic_DNA"/>
</dbReference>
<feature type="non-terminal residue" evidence="1">
    <location>
        <position position="1"/>
    </location>
</feature>
<protein>
    <submittedName>
        <fullName evidence="1">Glycosyltransferase family 2 protein</fullName>
    </submittedName>
</protein>
<name>A0A602K8D7_SALET</name>
<gene>
    <name evidence="1" type="ORF">A9W07_24485</name>
</gene>
<reference evidence="1" key="1">
    <citation type="submission" date="2018-07" db="EMBL/GenBank/DDBJ databases">
        <authorList>
            <consortium name="NARMS: The National Antimicrobial Resistance Monitoring System"/>
        </authorList>
    </citation>
    <scope>NUCLEOTIDE SEQUENCE</scope>
    <source>
        <strain evidence="1">CVM N41915</strain>
    </source>
</reference>
<accession>A0A602K8D7</accession>
<evidence type="ECO:0000313" key="1">
    <source>
        <dbReference type="EMBL" id="ECT7089888.1"/>
    </source>
</evidence>
<keyword evidence="1" id="KW-0808">Transferase</keyword>
<proteinExistence type="predicted"/>